<gene>
    <name evidence="1" type="ORF">TNCT_253511</name>
</gene>
<evidence type="ECO:0000313" key="1">
    <source>
        <dbReference type="EMBL" id="GFQ66221.1"/>
    </source>
</evidence>
<accession>A0A8X6F0L5</accession>
<dbReference type="InterPro" id="IPR036397">
    <property type="entry name" value="RNaseH_sf"/>
</dbReference>
<dbReference type="GO" id="GO:0003676">
    <property type="term" value="F:nucleic acid binding"/>
    <property type="evidence" value="ECO:0007669"/>
    <property type="project" value="InterPro"/>
</dbReference>
<organism evidence="1 2">
    <name type="scientific">Trichonephila clavata</name>
    <name type="common">Joro spider</name>
    <name type="synonym">Nephila clavata</name>
    <dbReference type="NCBI Taxonomy" id="2740835"/>
    <lineage>
        <taxon>Eukaryota</taxon>
        <taxon>Metazoa</taxon>
        <taxon>Ecdysozoa</taxon>
        <taxon>Arthropoda</taxon>
        <taxon>Chelicerata</taxon>
        <taxon>Arachnida</taxon>
        <taxon>Araneae</taxon>
        <taxon>Araneomorphae</taxon>
        <taxon>Entelegynae</taxon>
        <taxon>Araneoidea</taxon>
        <taxon>Nephilidae</taxon>
        <taxon>Trichonephila</taxon>
    </lineage>
</organism>
<dbReference type="Gene3D" id="3.30.420.10">
    <property type="entry name" value="Ribonuclease H-like superfamily/Ribonuclease H"/>
    <property type="match status" value="1"/>
</dbReference>
<dbReference type="EMBL" id="BMAO01020275">
    <property type="protein sequence ID" value="GFQ66221.1"/>
    <property type="molecule type" value="Genomic_DNA"/>
</dbReference>
<dbReference type="Proteomes" id="UP000887116">
    <property type="component" value="Unassembled WGS sequence"/>
</dbReference>
<keyword evidence="2" id="KW-1185">Reference proteome</keyword>
<name>A0A8X6F0L5_TRICU</name>
<proteinExistence type="predicted"/>
<evidence type="ECO:0000313" key="2">
    <source>
        <dbReference type="Proteomes" id="UP000887116"/>
    </source>
</evidence>
<protein>
    <submittedName>
        <fullName evidence="1">Uncharacterized protein</fullName>
    </submittedName>
</protein>
<reference evidence="1" key="1">
    <citation type="submission" date="2020-07" db="EMBL/GenBank/DDBJ databases">
        <title>Multicomponent nature underlies the extraordinary mechanical properties of spider dragline silk.</title>
        <authorList>
            <person name="Kono N."/>
            <person name="Nakamura H."/>
            <person name="Mori M."/>
            <person name="Yoshida Y."/>
            <person name="Ohtoshi R."/>
            <person name="Malay A.D."/>
            <person name="Moran D.A.P."/>
            <person name="Tomita M."/>
            <person name="Numata K."/>
            <person name="Arakawa K."/>
        </authorList>
    </citation>
    <scope>NUCLEOTIDE SEQUENCE</scope>
</reference>
<comment type="caution">
    <text evidence="1">The sequence shown here is derived from an EMBL/GenBank/DDBJ whole genome shotgun (WGS) entry which is preliminary data.</text>
</comment>
<dbReference type="OrthoDB" id="4843387at2759"/>
<sequence>MPEKCLLPECIVHTVKFGGGVIMAWKCFSFGLGMFLVDKLGPLIPIHDSDYYSTILDNNVRPTLGNFTEWIIVTSRMTTPFVCCEAHHGLL</sequence>
<dbReference type="AlphaFoldDB" id="A0A8X6F0L5"/>